<dbReference type="AlphaFoldDB" id="A0A8T1C8P5"/>
<reference evidence="1" key="1">
    <citation type="submission" date="2018-10" db="EMBL/GenBank/DDBJ databases">
        <title>Effector identification in a new, highly contiguous assembly of the strawberry crown rot pathogen Phytophthora cactorum.</title>
        <authorList>
            <person name="Armitage A.D."/>
            <person name="Nellist C.F."/>
            <person name="Bates H."/>
            <person name="Vickerstaff R.J."/>
            <person name="Harrison R.J."/>
        </authorList>
    </citation>
    <scope>NUCLEOTIDE SEQUENCE</scope>
    <source>
        <strain evidence="1">4040</strain>
    </source>
</reference>
<evidence type="ECO:0000313" key="2">
    <source>
        <dbReference type="Proteomes" id="UP000736787"/>
    </source>
</evidence>
<dbReference type="EMBL" id="RCMK01000721">
    <property type="protein sequence ID" value="KAG2914823.1"/>
    <property type="molecule type" value="Genomic_DNA"/>
</dbReference>
<proteinExistence type="predicted"/>
<organism evidence="1 2">
    <name type="scientific">Phytophthora cactorum</name>
    <dbReference type="NCBI Taxonomy" id="29920"/>
    <lineage>
        <taxon>Eukaryota</taxon>
        <taxon>Sar</taxon>
        <taxon>Stramenopiles</taxon>
        <taxon>Oomycota</taxon>
        <taxon>Peronosporomycetes</taxon>
        <taxon>Peronosporales</taxon>
        <taxon>Peronosporaceae</taxon>
        <taxon>Phytophthora</taxon>
    </lineage>
</organism>
<name>A0A8T1C8P5_9STRA</name>
<protein>
    <submittedName>
        <fullName evidence="1">Uncharacterized protein</fullName>
    </submittedName>
</protein>
<dbReference type="Proteomes" id="UP000736787">
    <property type="component" value="Unassembled WGS sequence"/>
</dbReference>
<sequence>MKSRVDVLAITELSCTARHVWELVHREFYDEAAPDLAIVGLTRKQVISRVLNTRRNHYGGEVHGRLEIPPLSLVKNSTLRFCKFHHVYYEDMQRKPNKPQRIIGIDPSANVRWHYDLRGC</sequence>
<accession>A0A8T1C8P5</accession>
<evidence type="ECO:0000313" key="1">
    <source>
        <dbReference type="EMBL" id="KAG2914823.1"/>
    </source>
</evidence>
<gene>
    <name evidence="1" type="ORF">PC117_g18204</name>
</gene>
<comment type="caution">
    <text evidence="1">The sequence shown here is derived from an EMBL/GenBank/DDBJ whole genome shotgun (WGS) entry which is preliminary data.</text>
</comment>